<organism evidence="2 3">
    <name type="scientific">Actinoplanes xinjiangensis</name>
    <dbReference type="NCBI Taxonomy" id="512350"/>
    <lineage>
        <taxon>Bacteria</taxon>
        <taxon>Bacillati</taxon>
        <taxon>Actinomycetota</taxon>
        <taxon>Actinomycetes</taxon>
        <taxon>Micromonosporales</taxon>
        <taxon>Micromonosporaceae</taxon>
        <taxon>Actinoplanes</taxon>
    </lineage>
</organism>
<dbReference type="InterPro" id="IPR011990">
    <property type="entry name" value="TPR-like_helical_dom_sf"/>
</dbReference>
<keyword evidence="3" id="KW-1185">Reference proteome</keyword>
<dbReference type="Pfam" id="PF14559">
    <property type="entry name" value="TPR_19"/>
    <property type="match status" value="1"/>
</dbReference>
<dbReference type="EMBL" id="QGGR01000004">
    <property type="protein sequence ID" value="PWK49475.1"/>
    <property type="molecule type" value="Genomic_DNA"/>
</dbReference>
<dbReference type="Proteomes" id="UP000245697">
    <property type="component" value="Unassembled WGS sequence"/>
</dbReference>
<dbReference type="Gene3D" id="1.25.40.10">
    <property type="entry name" value="Tetratricopeptide repeat domain"/>
    <property type="match status" value="1"/>
</dbReference>
<evidence type="ECO:0000313" key="2">
    <source>
        <dbReference type="EMBL" id="PWK49475.1"/>
    </source>
</evidence>
<reference evidence="2 3" key="1">
    <citation type="submission" date="2018-05" db="EMBL/GenBank/DDBJ databases">
        <title>Genomic Encyclopedia of Archaeal and Bacterial Type Strains, Phase II (KMG-II): from individual species to whole genera.</title>
        <authorList>
            <person name="Goeker M."/>
        </authorList>
    </citation>
    <scope>NUCLEOTIDE SEQUENCE [LARGE SCALE GENOMIC DNA]</scope>
    <source>
        <strain evidence="2 3">DSM 45184</strain>
    </source>
</reference>
<evidence type="ECO:0000313" key="3">
    <source>
        <dbReference type="Proteomes" id="UP000245697"/>
    </source>
</evidence>
<sequence length="116" mass="12751">MFGRRRKRETPPEPHFSVTPMPSRTAARQAASSGDPVEMNRLGNRLKLDGKIDEAVEWYRKAAEAGNSDAAANLATCLMSQGRNREAAQWFRRAGGPLGEAFAQRLENEPDGPAAR</sequence>
<evidence type="ECO:0000256" key="1">
    <source>
        <dbReference type="SAM" id="MobiDB-lite"/>
    </source>
</evidence>
<dbReference type="AlphaFoldDB" id="A0A316FMR5"/>
<comment type="caution">
    <text evidence="2">The sequence shown here is derived from an EMBL/GenBank/DDBJ whole genome shotgun (WGS) entry which is preliminary data.</text>
</comment>
<dbReference type="SUPFAM" id="SSF81901">
    <property type="entry name" value="HCP-like"/>
    <property type="match status" value="1"/>
</dbReference>
<gene>
    <name evidence="2" type="ORF">BC793_104148</name>
</gene>
<name>A0A316FMR5_9ACTN</name>
<feature type="region of interest" description="Disordered" evidence="1">
    <location>
        <begin position="1"/>
        <end position="43"/>
    </location>
</feature>
<protein>
    <submittedName>
        <fullName evidence="2">Tetratricopeptide repeat protein</fullName>
    </submittedName>
</protein>
<proteinExistence type="predicted"/>
<accession>A0A316FMR5</accession>